<dbReference type="InterPro" id="IPR050109">
    <property type="entry name" value="HTH-type_TetR-like_transc_reg"/>
</dbReference>
<evidence type="ECO:0000313" key="6">
    <source>
        <dbReference type="EMBL" id="WIM99779.1"/>
    </source>
</evidence>
<organism evidence="6 7">
    <name type="scientific">Actinoplanes oblitus</name>
    <dbReference type="NCBI Taxonomy" id="3040509"/>
    <lineage>
        <taxon>Bacteria</taxon>
        <taxon>Bacillati</taxon>
        <taxon>Actinomycetota</taxon>
        <taxon>Actinomycetes</taxon>
        <taxon>Micromonosporales</taxon>
        <taxon>Micromonosporaceae</taxon>
        <taxon>Actinoplanes</taxon>
    </lineage>
</organism>
<dbReference type="InterPro" id="IPR009057">
    <property type="entry name" value="Homeodomain-like_sf"/>
</dbReference>
<dbReference type="Pfam" id="PF18556">
    <property type="entry name" value="TetR_C_35"/>
    <property type="match status" value="1"/>
</dbReference>
<feature type="domain" description="HTH tetR-type" evidence="5">
    <location>
        <begin position="13"/>
        <end position="73"/>
    </location>
</feature>
<evidence type="ECO:0000313" key="7">
    <source>
        <dbReference type="Proteomes" id="UP001240150"/>
    </source>
</evidence>
<feature type="DNA-binding region" description="H-T-H motif" evidence="4">
    <location>
        <begin position="36"/>
        <end position="55"/>
    </location>
</feature>
<dbReference type="PANTHER" id="PTHR30055:SF234">
    <property type="entry name" value="HTH-TYPE TRANSCRIPTIONAL REGULATOR BETI"/>
    <property type="match status" value="1"/>
</dbReference>
<dbReference type="PROSITE" id="PS50977">
    <property type="entry name" value="HTH_TETR_2"/>
    <property type="match status" value="1"/>
</dbReference>
<gene>
    <name evidence="6" type="ORF">ACTOB_003443</name>
</gene>
<accession>A0ABY8WTW2</accession>
<dbReference type="InterPro" id="IPR001647">
    <property type="entry name" value="HTH_TetR"/>
</dbReference>
<keyword evidence="1" id="KW-0805">Transcription regulation</keyword>
<keyword evidence="7" id="KW-1185">Reference proteome</keyword>
<evidence type="ECO:0000259" key="5">
    <source>
        <dbReference type="PROSITE" id="PS50977"/>
    </source>
</evidence>
<evidence type="ECO:0000256" key="4">
    <source>
        <dbReference type="PROSITE-ProRule" id="PRU00335"/>
    </source>
</evidence>
<name>A0ABY8WTW2_9ACTN</name>
<proteinExistence type="predicted"/>
<reference evidence="6 7" key="1">
    <citation type="submission" date="2023-06" db="EMBL/GenBank/DDBJ databases">
        <authorList>
            <person name="Yushchuk O."/>
            <person name="Binda E."/>
            <person name="Ruckert-Reed C."/>
            <person name="Fedorenko V."/>
            <person name="Kalinowski J."/>
            <person name="Marinelli F."/>
        </authorList>
    </citation>
    <scope>NUCLEOTIDE SEQUENCE [LARGE SCALE GENOMIC DNA]</scope>
    <source>
        <strain evidence="6 7">NRRL 3884</strain>
    </source>
</reference>
<evidence type="ECO:0000256" key="2">
    <source>
        <dbReference type="ARBA" id="ARBA00023125"/>
    </source>
</evidence>
<dbReference type="Pfam" id="PF00440">
    <property type="entry name" value="TetR_N"/>
    <property type="match status" value="1"/>
</dbReference>
<dbReference type="InterPro" id="IPR040611">
    <property type="entry name" value="AlkX_C"/>
</dbReference>
<keyword evidence="3" id="KW-0804">Transcription</keyword>
<protein>
    <submittedName>
        <fullName evidence="6">TetR family transcriptional regulator</fullName>
    </submittedName>
</protein>
<sequence>MESALSYRDANRARLRDALVTAARELTVANGWDRVRMADVARSVGVSRQTVYNEFSTRAGLAEALAVREIDEFTTAVRARLHEHGDDVRAAGHAAILHTLREAAGNPLIKAILTSAPGGAGELLPFLTTRSDLLLSAACAVIEEWAAACLPAADPATTRLAGESIVRLTVSHLMLPSGPPETSADALAEVFARLMR</sequence>
<dbReference type="Proteomes" id="UP001240150">
    <property type="component" value="Chromosome"/>
</dbReference>
<dbReference type="EMBL" id="CP126980">
    <property type="protein sequence ID" value="WIM99779.1"/>
    <property type="molecule type" value="Genomic_DNA"/>
</dbReference>
<dbReference type="SUPFAM" id="SSF46689">
    <property type="entry name" value="Homeodomain-like"/>
    <property type="match status" value="1"/>
</dbReference>
<evidence type="ECO:0000256" key="1">
    <source>
        <dbReference type="ARBA" id="ARBA00023015"/>
    </source>
</evidence>
<dbReference type="Gene3D" id="1.10.357.10">
    <property type="entry name" value="Tetracycline Repressor, domain 2"/>
    <property type="match status" value="1"/>
</dbReference>
<keyword evidence="2 4" id="KW-0238">DNA-binding</keyword>
<dbReference type="PRINTS" id="PR00455">
    <property type="entry name" value="HTHTETR"/>
</dbReference>
<dbReference type="RefSeq" id="WP_284921217.1">
    <property type="nucleotide sequence ID" value="NZ_CP126980.1"/>
</dbReference>
<dbReference type="PANTHER" id="PTHR30055">
    <property type="entry name" value="HTH-TYPE TRANSCRIPTIONAL REGULATOR RUTR"/>
    <property type="match status" value="1"/>
</dbReference>
<evidence type="ECO:0000256" key="3">
    <source>
        <dbReference type="ARBA" id="ARBA00023163"/>
    </source>
</evidence>